<comment type="caution">
    <text evidence="1">The sequence shown here is derived from an EMBL/GenBank/DDBJ whole genome shotgun (WGS) entry which is preliminary data.</text>
</comment>
<protein>
    <submittedName>
        <fullName evidence="1">Uncharacterized protein</fullName>
    </submittedName>
</protein>
<name>A0A2T0LF37_9BACL</name>
<dbReference type="EMBL" id="PVNE01000011">
    <property type="protein sequence ID" value="PRX40736.1"/>
    <property type="molecule type" value="Genomic_DNA"/>
</dbReference>
<dbReference type="OrthoDB" id="2988286at2"/>
<organism evidence="1 2">
    <name type="scientific">Planifilum fimeticola</name>
    <dbReference type="NCBI Taxonomy" id="201975"/>
    <lineage>
        <taxon>Bacteria</taxon>
        <taxon>Bacillati</taxon>
        <taxon>Bacillota</taxon>
        <taxon>Bacilli</taxon>
        <taxon>Bacillales</taxon>
        <taxon>Thermoactinomycetaceae</taxon>
        <taxon>Planifilum</taxon>
    </lineage>
</organism>
<dbReference type="RefSeq" id="WP_106345114.1">
    <property type="nucleotide sequence ID" value="NZ_PVNE01000011.1"/>
</dbReference>
<evidence type="ECO:0000313" key="1">
    <source>
        <dbReference type="EMBL" id="PRX40736.1"/>
    </source>
</evidence>
<dbReference type="Proteomes" id="UP000237797">
    <property type="component" value="Unassembled WGS sequence"/>
</dbReference>
<sequence length="174" mass="19406">MLVRSIVILINLGLLGLLGWGTFQQITTQQETNRVMADVHENIRQAHQLTVVTNEQLKPLRETAAVVEEMNIKLDNTVNLLSRMNNSLANVQASEQKIVLGLDRLNKNTAMVMNQLGNISRINEQLLAPATRTAKQAQSEYGLIEDLYDMTGATIQEVAKLNRKFAFLGKIPVP</sequence>
<gene>
    <name evidence="1" type="ORF">CLV97_11185</name>
</gene>
<dbReference type="AlphaFoldDB" id="A0A2T0LF37"/>
<proteinExistence type="predicted"/>
<accession>A0A2T0LF37</accession>
<keyword evidence="2" id="KW-1185">Reference proteome</keyword>
<evidence type="ECO:0000313" key="2">
    <source>
        <dbReference type="Proteomes" id="UP000237797"/>
    </source>
</evidence>
<reference evidence="1 2" key="1">
    <citation type="submission" date="2018-03" db="EMBL/GenBank/DDBJ databases">
        <title>Genomic Encyclopedia of Archaeal and Bacterial Type Strains, Phase II (KMG-II): from individual species to whole genera.</title>
        <authorList>
            <person name="Goeker M."/>
        </authorList>
    </citation>
    <scope>NUCLEOTIDE SEQUENCE [LARGE SCALE GENOMIC DNA]</scope>
    <source>
        <strain evidence="1 2">DSM 44946</strain>
    </source>
</reference>